<dbReference type="SUPFAM" id="SSF47473">
    <property type="entry name" value="EF-hand"/>
    <property type="match status" value="1"/>
</dbReference>
<dbReference type="Gene3D" id="1.10.510.10">
    <property type="entry name" value="Transferase(Phosphotransferase) domain 1"/>
    <property type="match status" value="1"/>
</dbReference>
<dbReference type="FunFam" id="1.10.510.10:FF:000571">
    <property type="entry name" value="Maternal embryonic leucine zipper kinase"/>
    <property type="match status" value="1"/>
</dbReference>
<proteinExistence type="predicted"/>
<dbReference type="SMART" id="SM00220">
    <property type="entry name" value="S_TKc"/>
    <property type="match status" value="1"/>
</dbReference>
<dbReference type="InterPro" id="IPR011992">
    <property type="entry name" value="EF-hand-dom_pair"/>
</dbReference>
<dbReference type="PROSITE" id="PS50011">
    <property type="entry name" value="PROTEIN_KINASE_DOM"/>
    <property type="match status" value="1"/>
</dbReference>
<protein>
    <recommendedName>
        <fullName evidence="6">Protein kinase domain-containing protein</fullName>
    </recommendedName>
</protein>
<keyword evidence="2 4" id="KW-0547">Nucleotide-binding</keyword>
<dbReference type="GO" id="GO:0004672">
    <property type="term" value="F:protein kinase activity"/>
    <property type="evidence" value="ECO:0007669"/>
    <property type="project" value="InterPro"/>
</dbReference>
<evidence type="ECO:0000256" key="3">
    <source>
        <dbReference type="ARBA" id="ARBA00022840"/>
    </source>
</evidence>
<evidence type="ECO:0000256" key="5">
    <source>
        <dbReference type="SAM" id="MobiDB-lite"/>
    </source>
</evidence>
<accession>A0A1R2BQR7</accession>
<dbReference type="Proteomes" id="UP000187209">
    <property type="component" value="Unassembled WGS sequence"/>
</dbReference>
<dbReference type="OrthoDB" id="10252171at2759"/>
<name>A0A1R2BQR7_9CILI</name>
<dbReference type="EMBL" id="MPUH01000490">
    <property type="protein sequence ID" value="OMJ79050.1"/>
    <property type="molecule type" value="Genomic_DNA"/>
</dbReference>
<keyword evidence="8" id="KW-1185">Reference proteome</keyword>
<evidence type="ECO:0000256" key="1">
    <source>
        <dbReference type="ARBA" id="ARBA00011245"/>
    </source>
</evidence>
<reference evidence="7 8" key="1">
    <citation type="submission" date="2016-11" db="EMBL/GenBank/DDBJ databases">
        <title>The macronuclear genome of Stentor coeruleus: a giant cell with tiny introns.</title>
        <authorList>
            <person name="Slabodnick M."/>
            <person name="Ruby J.G."/>
            <person name="Reiff S.B."/>
            <person name="Swart E.C."/>
            <person name="Gosai S."/>
            <person name="Prabakaran S."/>
            <person name="Witkowska E."/>
            <person name="Larue G.E."/>
            <person name="Fisher S."/>
            <person name="Freeman R.M."/>
            <person name="Gunawardena J."/>
            <person name="Chu W."/>
            <person name="Stover N.A."/>
            <person name="Gregory B.D."/>
            <person name="Nowacki M."/>
            <person name="Derisi J."/>
            <person name="Roy S.W."/>
            <person name="Marshall W.F."/>
            <person name="Sood P."/>
        </authorList>
    </citation>
    <scope>NUCLEOTIDE SEQUENCE [LARGE SCALE GENOMIC DNA]</scope>
    <source>
        <strain evidence="7">WM001</strain>
    </source>
</reference>
<evidence type="ECO:0000259" key="6">
    <source>
        <dbReference type="PROSITE" id="PS50011"/>
    </source>
</evidence>
<dbReference type="InterPro" id="IPR017441">
    <property type="entry name" value="Protein_kinase_ATP_BS"/>
</dbReference>
<dbReference type="SUPFAM" id="SSF56112">
    <property type="entry name" value="Protein kinase-like (PK-like)"/>
    <property type="match status" value="1"/>
</dbReference>
<feature type="binding site" evidence="4">
    <location>
        <position position="369"/>
    </location>
    <ligand>
        <name>ATP</name>
        <dbReference type="ChEBI" id="CHEBI:30616"/>
    </ligand>
</feature>
<dbReference type="InterPro" id="IPR008271">
    <property type="entry name" value="Ser/Thr_kinase_AS"/>
</dbReference>
<dbReference type="InterPro" id="IPR011009">
    <property type="entry name" value="Kinase-like_dom_sf"/>
</dbReference>
<evidence type="ECO:0000313" key="7">
    <source>
        <dbReference type="EMBL" id="OMJ79050.1"/>
    </source>
</evidence>
<dbReference type="PROSITE" id="PS00108">
    <property type="entry name" value="PROTEIN_KINASE_ST"/>
    <property type="match status" value="1"/>
</dbReference>
<evidence type="ECO:0000256" key="2">
    <source>
        <dbReference type="ARBA" id="ARBA00022741"/>
    </source>
</evidence>
<feature type="domain" description="Protein kinase" evidence="6">
    <location>
        <begin position="340"/>
        <end position="592"/>
    </location>
</feature>
<comment type="caution">
    <text evidence="7">The sequence shown here is derived from an EMBL/GenBank/DDBJ whole genome shotgun (WGS) entry which is preliminary data.</text>
</comment>
<sequence>MGSCSTKHKNKCCFTPYVSLQVSEWPNLTFVEVVTLKLIFKDLASRNRSETRLNKVNFLSFFNIHGILGEKLFSQFDLNNKNYIESNDFIRGIIEYCRVEYSQVLKKMFELFKFNKSEIIKHKELTYLFHNFMKEFLDKRSQKNEDNELNTESSKSPNLGTSNQSTAYSSTLLLSEDFAESITKQFSHDAKGLTYADFENFIEKYPEVYSNFARVFREPIWKDYSLTNADFLKGFHNDTMLKEFFCGDILLYINEGSFECFGTIRENLFIVFDSDKLVSVIDAIFLKGCYLNIDENKCMIFQYTTPMPRMTFEPRSRYKIDDWEQQLKKSGDIKKFRDLYELGYHIGHGKFSVVYTALEKNTNKTWAVKIMKRKITNSIERELIHNEINILKILNHQNIVKMKDTFLNSSRTLIIEEFLDGGSLENYVGLLTENDIKIVAKQLLDVISYIHEVGVIHRDIKLDNVLLAEKSDIMTVKLVDFGLSIFAMPGKILNGVCGTVGYTAPEIYSENGYGNKVDIWSLGVLIYVMLAKKMPFRGNCNQDIIEATINREPDFEELASFSPQAMEFVKKLLRKNPKERPRAVNARKHEWFDS</sequence>
<dbReference type="Gene3D" id="1.10.238.10">
    <property type="entry name" value="EF-hand"/>
    <property type="match status" value="1"/>
</dbReference>
<comment type="subunit">
    <text evidence="1">Monomer.</text>
</comment>
<feature type="region of interest" description="Disordered" evidence="5">
    <location>
        <begin position="143"/>
        <end position="163"/>
    </location>
</feature>
<dbReference type="PANTHER" id="PTHR24347">
    <property type="entry name" value="SERINE/THREONINE-PROTEIN KINASE"/>
    <property type="match status" value="1"/>
</dbReference>
<evidence type="ECO:0000256" key="4">
    <source>
        <dbReference type="PROSITE-ProRule" id="PRU10141"/>
    </source>
</evidence>
<dbReference type="Pfam" id="PF00069">
    <property type="entry name" value="Pkinase"/>
    <property type="match status" value="1"/>
</dbReference>
<dbReference type="FunFam" id="3.30.200.20:FF:000042">
    <property type="entry name" value="Aurora kinase A"/>
    <property type="match status" value="1"/>
</dbReference>
<dbReference type="InterPro" id="IPR000719">
    <property type="entry name" value="Prot_kinase_dom"/>
</dbReference>
<gene>
    <name evidence="7" type="ORF">SteCoe_20995</name>
</gene>
<evidence type="ECO:0000313" key="8">
    <source>
        <dbReference type="Proteomes" id="UP000187209"/>
    </source>
</evidence>
<organism evidence="7 8">
    <name type="scientific">Stentor coeruleus</name>
    <dbReference type="NCBI Taxonomy" id="5963"/>
    <lineage>
        <taxon>Eukaryota</taxon>
        <taxon>Sar</taxon>
        <taxon>Alveolata</taxon>
        <taxon>Ciliophora</taxon>
        <taxon>Postciliodesmatophora</taxon>
        <taxon>Heterotrichea</taxon>
        <taxon>Heterotrichida</taxon>
        <taxon>Stentoridae</taxon>
        <taxon>Stentor</taxon>
    </lineage>
</organism>
<dbReference type="GO" id="GO:0005524">
    <property type="term" value="F:ATP binding"/>
    <property type="evidence" value="ECO:0007669"/>
    <property type="project" value="UniProtKB-UniRule"/>
</dbReference>
<dbReference type="PROSITE" id="PS00107">
    <property type="entry name" value="PROTEIN_KINASE_ATP"/>
    <property type="match status" value="1"/>
</dbReference>
<dbReference type="AlphaFoldDB" id="A0A1R2BQR7"/>
<feature type="compositionally biased region" description="Polar residues" evidence="5">
    <location>
        <begin position="150"/>
        <end position="163"/>
    </location>
</feature>
<keyword evidence="3 4" id="KW-0067">ATP-binding</keyword>